<evidence type="ECO:0000313" key="3">
    <source>
        <dbReference type="EMBL" id="KRN28654.1"/>
    </source>
</evidence>
<feature type="domain" description="Aldehyde dehydrogenase" evidence="2">
    <location>
        <begin position="3"/>
        <end position="450"/>
    </location>
</feature>
<dbReference type="InterPro" id="IPR016162">
    <property type="entry name" value="Ald_DH_N"/>
</dbReference>
<dbReference type="InterPro" id="IPR016161">
    <property type="entry name" value="Ald_DH/histidinol_DH"/>
</dbReference>
<organism evidence="3 6">
    <name type="scientific">Lactobacillus selangorensis</name>
    <dbReference type="NCBI Taxonomy" id="81857"/>
    <lineage>
        <taxon>Bacteria</taxon>
        <taxon>Bacillati</taxon>
        <taxon>Bacillota</taxon>
        <taxon>Bacilli</taxon>
        <taxon>Lactobacillales</taxon>
        <taxon>Lactobacillaceae</taxon>
        <taxon>Lactobacillus</taxon>
    </lineage>
</organism>
<dbReference type="InterPro" id="IPR047110">
    <property type="entry name" value="GABD/Sad-like"/>
</dbReference>
<evidence type="ECO:0000256" key="1">
    <source>
        <dbReference type="ARBA" id="ARBA00023002"/>
    </source>
</evidence>
<dbReference type="PANTHER" id="PTHR43217:SF2">
    <property type="entry name" value="SUCCINATE-SEMIALDEHYDE DEHYDROGENASE [NADP(+)]"/>
    <property type="match status" value="1"/>
</dbReference>
<sequence length="452" mass="48406">MNIEITDPYTGQRYKTFPQSSPEQVATALQNGAAYFETALQQSPQERAAQLLTLAQLFRDRQDELATEATHNMGKLFREGQGEAQAAANIAEYYAQHGPAFLQDRPYNIDGQHASLEYTATGIIVSVEPWNFPYTQVMRVFAPNFILGNPIILKHAAIVGGCAALFEQLVAAAGMPTGAFKNLFLSHDQVDKLLADPRVQGVALTGSEAAGRSIAAMAGHNLIKSTLELGGSDAFVVLDDADIPAAVEGATVSRLRNAGQVCTSAKRYIVRKEVAADFIAGIKHNFQTQILGDPSDPATTLAPLSSRSARDTLQKQVDAAVQEGAQIVVDGGAVAGTNFFKPIVLSNITPNNPASQTEFFGPVAQLYIVDSDEEAIRVANATPYGLAGAVYSQDIERAQNVARQMITGQVFLNRPSVGVPQLPFGGVKNSGYGREMSDLGILEFANQKIVVH</sequence>
<dbReference type="SUPFAM" id="SSF53720">
    <property type="entry name" value="ALDH-like"/>
    <property type="match status" value="1"/>
</dbReference>
<dbReference type="EMBL" id="JQAZ01000002">
    <property type="protein sequence ID" value="KRN32936.1"/>
    <property type="molecule type" value="Genomic_DNA"/>
</dbReference>
<name>A0A0R2FK67_9LACO</name>
<dbReference type="PATRIC" id="fig|81857.3.peg.858"/>
<dbReference type="GO" id="GO:0004777">
    <property type="term" value="F:succinate-semialdehyde dehydrogenase (NAD+) activity"/>
    <property type="evidence" value="ECO:0007669"/>
    <property type="project" value="TreeGrafter"/>
</dbReference>
<evidence type="ECO:0000313" key="5">
    <source>
        <dbReference type="Proteomes" id="UP000051645"/>
    </source>
</evidence>
<proteinExistence type="predicted"/>
<evidence type="ECO:0000259" key="2">
    <source>
        <dbReference type="Pfam" id="PF00171"/>
    </source>
</evidence>
<dbReference type="AlphaFoldDB" id="A0A0R2FK67"/>
<comment type="caution">
    <text evidence="3">The sequence shown here is derived from an EMBL/GenBank/DDBJ whole genome shotgun (WGS) entry which is preliminary data.</text>
</comment>
<dbReference type="STRING" id="81857.IV38_GL000857"/>
<keyword evidence="5" id="KW-1185">Reference proteome</keyword>
<protein>
    <submittedName>
        <fullName evidence="3">NAD-dependent aldehyde dehydrogenase</fullName>
    </submittedName>
</protein>
<dbReference type="Proteomes" id="UP000051645">
    <property type="component" value="Unassembled WGS sequence"/>
</dbReference>
<evidence type="ECO:0000313" key="6">
    <source>
        <dbReference type="Proteomes" id="UP000051751"/>
    </source>
</evidence>
<dbReference type="Gene3D" id="3.40.309.10">
    <property type="entry name" value="Aldehyde Dehydrogenase, Chain A, domain 2"/>
    <property type="match status" value="1"/>
</dbReference>
<gene>
    <name evidence="3" type="ORF">IV38_GL000857</name>
    <name evidence="4" type="ORF">IV40_GL000996</name>
</gene>
<evidence type="ECO:0000313" key="4">
    <source>
        <dbReference type="EMBL" id="KRN32936.1"/>
    </source>
</evidence>
<dbReference type="EMBL" id="JQAT01000002">
    <property type="protein sequence ID" value="KRN28654.1"/>
    <property type="molecule type" value="Genomic_DNA"/>
</dbReference>
<dbReference type="InterPro" id="IPR016163">
    <property type="entry name" value="Ald_DH_C"/>
</dbReference>
<dbReference type="Gene3D" id="3.40.605.10">
    <property type="entry name" value="Aldehyde Dehydrogenase, Chain A, domain 1"/>
    <property type="match status" value="1"/>
</dbReference>
<reference evidence="5 6" key="1">
    <citation type="journal article" date="2015" name="Genome Announc.">
        <title>Expanding the biotechnology potential of lactobacilli through comparative genomics of 213 strains and associated genera.</title>
        <authorList>
            <person name="Sun Z."/>
            <person name="Harris H.M."/>
            <person name="McCann A."/>
            <person name="Guo C."/>
            <person name="Argimon S."/>
            <person name="Zhang W."/>
            <person name="Yang X."/>
            <person name="Jeffery I.B."/>
            <person name="Cooney J.C."/>
            <person name="Kagawa T.F."/>
            <person name="Liu W."/>
            <person name="Song Y."/>
            <person name="Salvetti E."/>
            <person name="Wrobel A."/>
            <person name="Rasinkangas P."/>
            <person name="Parkhill J."/>
            <person name="Rea M.C."/>
            <person name="O'Sullivan O."/>
            <person name="Ritari J."/>
            <person name="Douillard F.P."/>
            <person name="Paul Ross R."/>
            <person name="Yang R."/>
            <person name="Briner A.E."/>
            <person name="Felis G.E."/>
            <person name="de Vos W.M."/>
            <person name="Barrangou R."/>
            <person name="Klaenhammer T.R."/>
            <person name="Caufield P.W."/>
            <person name="Cui Y."/>
            <person name="Zhang H."/>
            <person name="O'Toole P.W."/>
        </authorList>
    </citation>
    <scope>NUCLEOTIDE SEQUENCE [LARGE SCALE GENOMIC DNA]</scope>
    <source>
        <strain evidence="3 6">ATCC BAA-66</strain>
        <strain evidence="4 5">DSM 13344</strain>
    </source>
</reference>
<dbReference type="OrthoDB" id="9762913at2"/>
<keyword evidence="1" id="KW-0560">Oxidoreductase</keyword>
<dbReference type="PANTHER" id="PTHR43217">
    <property type="entry name" value="SUCCINATE SEMIALDEHYDE DEHYDROGENASE [NAD(P)+] SAD"/>
    <property type="match status" value="1"/>
</dbReference>
<dbReference type="InterPro" id="IPR015590">
    <property type="entry name" value="Aldehyde_DH_dom"/>
</dbReference>
<dbReference type="RefSeq" id="WP_057769162.1">
    <property type="nucleotide sequence ID" value="NZ_JQAT01000002.1"/>
</dbReference>
<dbReference type="Pfam" id="PF00171">
    <property type="entry name" value="Aldedh"/>
    <property type="match status" value="1"/>
</dbReference>
<dbReference type="Proteomes" id="UP000051751">
    <property type="component" value="Unassembled WGS sequence"/>
</dbReference>
<accession>A0A0R2FK67</accession>